<dbReference type="OrthoDB" id="9780777at2"/>
<sequence length="584" mass="65177">MKHTYIGLANSFHDSAIAIVGDDGQVRFAEATERYLQYKRSIGVAPDVFQRAIKLVHEYGDPGAELVVATSWSGQTPELMREGLGKTAQAVDQYRSAFGDLPWHVNKQFVAQSFFYRSQLAMVEHPGHLLEYDLSHMAEPAFKPPSYRHYEHHLTHAVAGCYTSPFEEAVCAVLDGMGEKNALACYHYQQGKLTPIHQSETSSWASLGFFYGMICEVCGFGTLSGEEWKVMGLAAYGHHDRQLYELLRQMLRVDGLTLRFAPAAQFSQLQRTLYAMRRRKGQPAIELANLAYAGQQVFCDVLFEFLHNLHALGLSDHLVLGGGCALNSSANGRVLAETPFRHLHVFAAPGDDGNAVGAALWAHAEDHPEQTPPAAREQSPYLGSSMSAETLHNVERFGALSKFTRCLDDAAQRAARLLTEGKIVAWVQGRAEFGPRALGNRSILADPRSPAIKDIINARVKFREEFRPFAPSILHEHGAEYFELYQESPYMERTLKFRAEATRKVPGVVHHDGTGRLQTVKQHWNPRYHALIKEFYSLTSIPLVLNTSFNVMGKPIAHSVEDALSIFFTSGLDAMFIDDVLIEK</sequence>
<evidence type="ECO:0000259" key="3">
    <source>
        <dbReference type="Pfam" id="PF16861"/>
    </source>
</evidence>
<proteinExistence type="inferred from homology"/>
<keyword evidence="5" id="KW-1185">Reference proteome</keyword>
<dbReference type="eggNOG" id="COG2192">
    <property type="taxonomic scope" value="Bacteria"/>
</dbReference>
<dbReference type="InterPro" id="IPR051338">
    <property type="entry name" value="NodU/CmcH_Carbamoyltrnsfr"/>
</dbReference>
<dbReference type="EMBL" id="FP565176">
    <property type="protein sequence ID" value="CBA16018.1"/>
    <property type="molecule type" value="Genomic_DNA"/>
</dbReference>
<accession>D2UAJ6</accession>
<dbReference type="KEGG" id="xal:XALC_1514"/>
<dbReference type="Pfam" id="PF02543">
    <property type="entry name" value="Carbam_trans_N"/>
    <property type="match status" value="1"/>
</dbReference>
<dbReference type="Pfam" id="PF16861">
    <property type="entry name" value="Carbam_trans_C"/>
    <property type="match status" value="1"/>
</dbReference>
<dbReference type="GeneID" id="57876817"/>
<dbReference type="GO" id="GO:0016740">
    <property type="term" value="F:transferase activity"/>
    <property type="evidence" value="ECO:0007669"/>
    <property type="project" value="UniProtKB-KW"/>
</dbReference>
<keyword evidence="4" id="KW-0808">Transferase</keyword>
<feature type="domain" description="Carbamoyltransferase C-terminal" evidence="3">
    <location>
        <begin position="415"/>
        <end position="584"/>
    </location>
</feature>
<organism evidence="4 5">
    <name type="scientific">Xanthomonas albilineans (strain GPE PC73 / CFBP 7063)</name>
    <dbReference type="NCBI Taxonomy" id="380358"/>
    <lineage>
        <taxon>Bacteria</taxon>
        <taxon>Pseudomonadati</taxon>
        <taxon>Pseudomonadota</taxon>
        <taxon>Gammaproteobacteria</taxon>
        <taxon>Lysobacterales</taxon>
        <taxon>Lysobacteraceae</taxon>
        <taxon>Xanthomonas</taxon>
    </lineage>
</organism>
<dbReference type="STRING" id="380358.XALC_1514"/>
<evidence type="ECO:0000259" key="2">
    <source>
        <dbReference type="Pfam" id="PF02543"/>
    </source>
</evidence>
<dbReference type="InterPro" id="IPR003696">
    <property type="entry name" value="Carbtransf_dom"/>
</dbReference>
<dbReference type="RefSeq" id="WP_012916021.1">
    <property type="nucleotide sequence ID" value="NC_013722.1"/>
</dbReference>
<dbReference type="SUPFAM" id="SSF53067">
    <property type="entry name" value="Actin-like ATPase domain"/>
    <property type="match status" value="1"/>
</dbReference>
<dbReference type="AlphaFoldDB" id="D2UAJ6"/>
<dbReference type="EC" id="2.-.-.-" evidence="4"/>
<dbReference type="Gene3D" id="3.30.420.40">
    <property type="match status" value="2"/>
</dbReference>
<evidence type="ECO:0000313" key="4">
    <source>
        <dbReference type="EMBL" id="CBA16018.1"/>
    </source>
</evidence>
<dbReference type="PANTHER" id="PTHR34847:SF1">
    <property type="entry name" value="NODULATION PROTEIN U"/>
    <property type="match status" value="1"/>
</dbReference>
<dbReference type="Proteomes" id="UP000001890">
    <property type="component" value="Chromosome"/>
</dbReference>
<gene>
    <name evidence="4" type="primary">albXV</name>
    <name evidence="4" type="ordered locus">XALc_1514</name>
</gene>
<dbReference type="InterPro" id="IPR038152">
    <property type="entry name" value="Carbam_trans_C_sf"/>
</dbReference>
<dbReference type="CDD" id="cd24033">
    <property type="entry name" value="ASKHA_NBD_NodU_CmcH-like_N"/>
    <property type="match status" value="1"/>
</dbReference>
<comment type="similarity">
    <text evidence="1">Belongs to the NodU/CmcH family.</text>
</comment>
<feature type="domain" description="Carbamoyltransferase" evidence="2">
    <location>
        <begin position="6"/>
        <end position="360"/>
    </location>
</feature>
<evidence type="ECO:0000256" key="1">
    <source>
        <dbReference type="ARBA" id="ARBA00006129"/>
    </source>
</evidence>
<dbReference type="InterPro" id="IPR043129">
    <property type="entry name" value="ATPase_NBD"/>
</dbReference>
<reference evidence="4 5" key="1">
    <citation type="journal article" date="2009" name="BMC Genomics">
        <title>The complete genome sequence of Xanthomonas albilineans provides new insights into the reductive genome evolution of the xylem-limited Xanthomonadaceae.</title>
        <authorList>
            <person name="Pieretti I."/>
            <person name="Royer M."/>
            <person name="Barbe V."/>
            <person name="Carrere S."/>
            <person name="Koebnik R."/>
            <person name="Cociancich S."/>
            <person name="Couloux A."/>
            <person name="Darrasse A."/>
            <person name="Gouzy J."/>
            <person name="Jacques M.A."/>
            <person name="Lauber E."/>
            <person name="Manceau C."/>
            <person name="Mangenot S."/>
            <person name="Poussier S."/>
            <person name="Segurens B."/>
            <person name="Szurek B."/>
            <person name="Verdier V."/>
            <person name="Arlat M."/>
            <person name="Rott P."/>
        </authorList>
    </citation>
    <scope>NUCLEOTIDE SEQUENCE [LARGE SCALE GENOMIC DNA]</scope>
    <source>
        <strain evidence="5">GPE PC73 / CFBP 7063</strain>
    </source>
</reference>
<protein>
    <submittedName>
        <fullName evidence="4">Putative carbamoyltransferasealbicidin synthetase protein</fullName>
        <ecNumber evidence="4">2.-.-.-</ecNumber>
    </submittedName>
</protein>
<name>D2UAJ6_XANAP</name>
<dbReference type="InterPro" id="IPR031730">
    <property type="entry name" value="Carbam_trans_C"/>
</dbReference>
<dbReference type="PATRIC" id="fig|29447.3.peg.1489"/>
<dbReference type="PANTHER" id="PTHR34847">
    <property type="entry name" value="NODULATION PROTEIN U"/>
    <property type="match status" value="1"/>
</dbReference>
<evidence type="ECO:0000313" key="5">
    <source>
        <dbReference type="Proteomes" id="UP000001890"/>
    </source>
</evidence>
<dbReference type="Gene3D" id="3.90.870.20">
    <property type="entry name" value="Carbamoyltransferase, C-terminal domain"/>
    <property type="match status" value="1"/>
</dbReference>